<feature type="region of interest" description="Disordered" evidence="10">
    <location>
        <begin position="78"/>
        <end position="154"/>
    </location>
</feature>
<feature type="domain" description="ZipA C-terminal FtsZ-binding" evidence="11">
    <location>
        <begin position="187"/>
        <end position="317"/>
    </location>
</feature>
<keyword evidence="4 8" id="KW-0812">Transmembrane</keyword>
<dbReference type="EMBL" id="JAYDYW010000006">
    <property type="protein sequence ID" value="MEE1674122.1"/>
    <property type="molecule type" value="Genomic_DNA"/>
</dbReference>
<keyword evidence="13" id="KW-1185">Reference proteome</keyword>
<evidence type="ECO:0000256" key="6">
    <source>
        <dbReference type="ARBA" id="ARBA00023136"/>
    </source>
</evidence>
<dbReference type="Gene3D" id="3.30.1400.10">
    <property type="entry name" value="ZipA, C-terminal FtsZ-binding domain"/>
    <property type="match status" value="1"/>
</dbReference>
<comment type="subunit">
    <text evidence="8">Interacts with FtsZ via their C-terminal domains.</text>
</comment>
<dbReference type="NCBIfam" id="TIGR02205">
    <property type="entry name" value="septum_zipA"/>
    <property type="match status" value="1"/>
</dbReference>
<keyword evidence="5 8" id="KW-1133">Transmembrane helix</keyword>
<keyword evidence="1 8" id="KW-1003">Cell membrane</keyword>
<reference evidence="13" key="1">
    <citation type="submission" date="2023-07" db="EMBL/GenBank/DDBJ databases">
        <title>Draft genome sequence of Agarivorans aestuarii strain ZMCS4, a CAZymes producing bacteria isolated from the marine brown algae Clodostephus spongiosus.</title>
        <authorList>
            <person name="Lorente B."/>
            <person name="Cabral C."/>
            <person name="Frias J."/>
            <person name="Faria J."/>
            <person name="Toubarro D."/>
        </authorList>
    </citation>
    <scope>NUCLEOTIDE SEQUENCE [LARGE SCALE GENOMIC DNA]</scope>
    <source>
        <strain evidence="13">ZMCS4</strain>
    </source>
</reference>
<sequence>MQELRIVLIVVGIILIIALLAHGFWSSRKQRPEKLVGPKQSLGAQESSATRDDQGFDDLGVGQARVIGDPIEEAITQQEVTPAAAPAAKPLETNNSPEFAVEPTAPVQRKEPEFSFSAVDEAPSISDSQGLESLEPKASPEPTSVEPEQNSLASEPEFAFDMEEAKEELVEPAVEEPQEPVKNPNAPDDVFILNVMAQSGRFLKGAALLASLDKIGLRHGEMDIFHRHLDNSGTGPVIFSLANMVNPGTFDIDAMDQLETRGVSIFMTVPCKGEPTKNFALMYNAAMTLAKDLDAIMLDDQRNPLTKQTVNHYEQRVREYERKQLLVN</sequence>
<keyword evidence="3 8" id="KW-0132">Cell division</keyword>
<dbReference type="HAMAP" id="MF_00509">
    <property type="entry name" value="ZipA"/>
    <property type="match status" value="1"/>
</dbReference>
<dbReference type="PANTHER" id="PTHR38685">
    <property type="entry name" value="CELL DIVISION PROTEIN ZIPA"/>
    <property type="match status" value="1"/>
</dbReference>
<evidence type="ECO:0000256" key="2">
    <source>
        <dbReference type="ARBA" id="ARBA00022519"/>
    </source>
</evidence>
<feature type="region of interest" description="Disordered" evidence="10">
    <location>
        <begin position="36"/>
        <end position="57"/>
    </location>
</feature>
<dbReference type="SMART" id="SM00771">
    <property type="entry name" value="ZipA_C"/>
    <property type="match status" value="1"/>
</dbReference>
<evidence type="ECO:0000256" key="7">
    <source>
        <dbReference type="ARBA" id="ARBA00023306"/>
    </source>
</evidence>
<evidence type="ECO:0000259" key="11">
    <source>
        <dbReference type="SMART" id="SM00771"/>
    </source>
</evidence>
<dbReference type="Proteomes" id="UP001310248">
    <property type="component" value="Unassembled WGS sequence"/>
</dbReference>
<keyword evidence="6 8" id="KW-0472">Membrane</keyword>
<dbReference type="RefSeq" id="WP_329775296.1">
    <property type="nucleotide sequence ID" value="NZ_JAYDYW010000006.1"/>
</dbReference>
<keyword evidence="7 8" id="KW-0131">Cell cycle</keyword>
<evidence type="ECO:0000256" key="4">
    <source>
        <dbReference type="ARBA" id="ARBA00022692"/>
    </source>
</evidence>
<dbReference type="InterPro" id="IPR036765">
    <property type="entry name" value="ZipA_FtsZ-bd_C_sf"/>
</dbReference>
<accession>A0ABU7G3Y8</accession>
<organism evidence="12 13">
    <name type="scientific">Agarivorans aestuarii</name>
    <dbReference type="NCBI Taxonomy" id="1563703"/>
    <lineage>
        <taxon>Bacteria</taxon>
        <taxon>Pseudomonadati</taxon>
        <taxon>Pseudomonadota</taxon>
        <taxon>Gammaproteobacteria</taxon>
        <taxon>Alteromonadales</taxon>
        <taxon>Alteromonadaceae</taxon>
        <taxon>Agarivorans</taxon>
    </lineage>
</organism>
<dbReference type="Pfam" id="PF04354">
    <property type="entry name" value="ZipA_C"/>
    <property type="match status" value="1"/>
</dbReference>
<dbReference type="SUPFAM" id="SSF64383">
    <property type="entry name" value="Cell-division protein ZipA, C-terminal domain"/>
    <property type="match status" value="1"/>
</dbReference>
<evidence type="ECO:0000256" key="9">
    <source>
        <dbReference type="RuleBase" id="RU003612"/>
    </source>
</evidence>
<dbReference type="GO" id="GO:0051301">
    <property type="term" value="P:cell division"/>
    <property type="evidence" value="ECO:0007669"/>
    <property type="project" value="UniProtKB-KW"/>
</dbReference>
<keyword evidence="2 8" id="KW-0997">Cell inner membrane</keyword>
<dbReference type="PANTHER" id="PTHR38685:SF1">
    <property type="entry name" value="CELL DIVISION PROTEIN ZIPA"/>
    <property type="match status" value="1"/>
</dbReference>
<evidence type="ECO:0000256" key="1">
    <source>
        <dbReference type="ARBA" id="ARBA00022475"/>
    </source>
</evidence>
<protein>
    <recommendedName>
        <fullName evidence="8 9">Cell division protein ZipA</fullName>
    </recommendedName>
</protein>
<evidence type="ECO:0000313" key="13">
    <source>
        <dbReference type="Proteomes" id="UP001310248"/>
    </source>
</evidence>
<evidence type="ECO:0000313" key="12">
    <source>
        <dbReference type="EMBL" id="MEE1674122.1"/>
    </source>
</evidence>
<proteinExistence type="inferred from homology"/>
<comment type="function">
    <text evidence="8 9">Essential cell division protein that stabilizes the FtsZ protofilaments by cross-linking them and that serves as a cytoplasmic membrane anchor for the Z ring. Also required for the recruitment to the septal ring of downstream cell division proteins.</text>
</comment>
<evidence type="ECO:0000256" key="10">
    <source>
        <dbReference type="SAM" id="MobiDB-lite"/>
    </source>
</evidence>
<dbReference type="InterPro" id="IPR007449">
    <property type="entry name" value="ZipA_FtsZ-bd_C"/>
</dbReference>
<comment type="caution">
    <text evidence="12">The sequence shown here is derived from an EMBL/GenBank/DDBJ whole genome shotgun (WGS) entry which is preliminary data.</text>
</comment>
<dbReference type="InterPro" id="IPR011919">
    <property type="entry name" value="Cell_div_ZipA"/>
</dbReference>
<gene>
    <name evidence="8 12" type="primary">zipA</name>
    <name evidence="12" type="ORF">SNR37_003554</name>
</gene>
<evidence type="ECO:0000256" key="3">
    <source>
        <dbReference type="ARBA" id="ARBA00022618"/>
    </source>
</evidence>
<evidence type="ECO:0000256" key="8">
    <source>
        <dbReference type="HAMAP-Rule" id="MF_00509"/>
    </source>
</evidence>
<comment type="subcellular location">
    <subcellularLocation>
        <location evidence="8">Cell inner membrane</location>
        <topology evidence="8">Single-pass type I membrane protein</topology>
    </subcellularLocation>
    <text evidence="8">Localizes to the Z ring in an FtsZ-dependent manner.</text>
</comment>
<evidence type="ECO:0000256" key="5">
    <source>
        <dbReference type="ARBA" id="ARBA00022989"/>
    </source>
</evidence>
<feature type="transmembrane region" description="Helical" evidence="8">
    <location>
        <begin position="6"/>
        <end position="25"/>
    </location>
</feature>
<comment type="similarity">
    <text evidence="8 9">Belongs to the ZipA family.</text>
</comment>
<name>A0ABU7G3Y8_9ALTE</name>